<keyword evidence="1" id="KW-0812">Transmembrane</keyword>
<protein>
    <submittedName>
        <fullName evidence="2">Uncharacterized protein</fullName>
    </submittedName>
</protein>
<feature type="transmembrane region" description="Helical" evidence="1">
    <location>
        <begin position="103"/>
        <end position="120"/>
    </location>
</feature>
<dbReference type="EMBL" id="ASPP01004659">
    <property type="protein sequence ID" value="ETO31835.1"/>
    <property type="molecule type" value="Genomic_DNA"/>
</dbReference>
<dbReference type="AlphaFoldDB" id="X6NZU5"/>
<accession>X6NZU5</accession>
<sequence>MEYLRIPKHASYNHYITSMYQTFVPAYQMTALERSTTKKEKTSYEVIGSGDFATSYQAFDHFRSIGNDAGIIDDAILYFFRNPEKMHEGLPKDLLKQIEQDKVLFACALFVCLVLLFAIMTSQCNKIK</sequence>
<evidence type="ECO:0000313" key="3">
    <source>
        <dbReference type="Proteomes" id="UP000023152"/>
    </source>
</evidence>
<keyword evidence="3" id="KW-1185">Reference proteome</keyword>
<evidence type="ECO:0000256" key="1">
    <source>
        <dbReference type="SAM" id="Phobius"/>
    </source>
</evidence>
<name>X6NZU5_RETFI</name>
<organism evidence="2 3">
    <name type="scientific">Reticulomyxa filosa</name>
    <dbReference type="NCBI Taxonomy" id="46433"/>
    <lineage>
        <taxon>Eukaryota</taxon>
        <taxon>Sar</taxon>
        <taxon>Rhizaria</taxon>
        <taxon>Retaria</taxon>
        <taxon>Foraminifera</taxon>
        <taxon>Monothalamids</taxon>
        <taxon>Reticulomyxidae</taxon>
        <taxon>Reticulomyxa</taxon>
    </lineage>
</organism>
<gene>
    <name evidence="2" type="ORF">RFI_05281</name>
</gene>
<proteinExistence type="predicted"/>
<evidence type="ECO:0000313" key="2">
    <source>
        <dbReference type="EMBL" id="ETO31835.1"/>
    </source>
</evidence>
<reference evidence="2 3" key="1">
    <citation type="journal article" date="2013" name="Curr. Biol.">
        <title>The Genome of the Foraminiferan Reticulomyxa filosa.</title>
        <authorList>
            <person name="Glockner G."/>
            <person name="Hulsmann N."/>
            <person name="Schleicher M."/>
            <person name="Noegel A.A."/>
            <person name="Eichinger L."/>
            <person name="Gallinger C."/>
            <person name="Pawlowski J."/>
            <person name="Sierra R."/>
            <person name="Euteneuer U."/>
            <person name="Pillet L."/>
            <person name="Moustafa A."/>
            <person name="Platzer M."/>
            <person name="Groth M."/>
            <person name="Szafranski K."/>
            <person name="Schliwa M."/>
        </authorList>
    </citation>
    <scope>NUCLEOTIDE SEQUENCE [LARGE SCALE GENOMIC DNA]</scope>
</reference>
<comment type="caution">
    <text evidence="2">The sequence shown here is derived from an EMBL/GenBank/DDBJ whole genome shotgun (WGS) entry which is preliminary data.</text>
</comment>
<keyword evidence="1" id="KW-0472">Membrane</keyword>
<dbReference type="Proteomes" id="UP000023152">
    <property type="component" value="Unassembled WGS sequence"/>
</dbReference>
<keyword evidence="1" id="KW-1133">Transmembrane helix</keyword>